<protein>
    <submittedName>
        <fullName evidence="1">Uncharacterized protein</fullName>
    </submittedName>
</protein>
<gene>
    <name evidence="1" type="ORF">V2H45_04210</name>
</gene>
<name>A0AAW9PZN1_9CYAN</name>
<accession>A0AAW9PZN1</accession>
<keyword evidence="2" id="KW-1185">Reference proteome</keyword>
<proteinExistence type="predicted"/>
<reference evidence="1" key="1">
    <citation type="submission" date="2024-01" db="EMBL/GenBank/DDBJ databases">
        <title>Bank of Algae and Cyanobacteria of the Azores (BACA) strain genomes.</title>
        <authorList>
            <person name="Luz R."/>
            <person name="Cordeiro R."/>
            <person name="Fonseca A."/>
            <person name="Goncalves V."/>
        </authorList>
    </citation>
    <scope>NUCLEOTIDE SEQUENCE</scope>
    <source>
        <strain evidence="1">BACA0141</strain>
    </source>
</reference>
<evidence type="ECO:0000313" key="2">
    <source>
        <dbReference type="Proteomes" id="UP001333818"/>
    </source>
</evidence>
<dbReference type="EMBL" id="JAZBJZ010000010">
    <property type="protein sequence ID" value="MEE3715948.1"/>
    <property type="molecule type" value="Genomic_DNA"/>
</dbReference>
<dbReference type="AlphaFoldDB" id="A0AAW9PZN1"/>
<dbReference type="RefSeq" id="WP_330482372.1">
    <property type="nucleotide sequence ID" value="NZ_JAZBJZ010000010.1"/>
</dbReference>
<sequence>MTGFAEKLLRTYIELVRHSSKPELAALVVDAELVIEEVEDGYLRIVDLLRCCSLEIIGILNNDSKSLELQVI</sequence>
<dbReference type="Proteomes" id="UP001333818">
    <property type="component" value="Unassembled WGS sequence"/>
</dbReference>
<evidence type="ECO:0000313" key="1">
    <source>
        <dbReference type="EMBL" id="MEE3715948.1"/>
    </source>
</evidence>
<comment type="caution">
    <text evidence="1">The sequence shown here is derived from an EMBL/GenBank/DDBJ whole genome shotgun (WGS) entry which is preliminary data.</text>
</comment>
<organism evidence="1 2">
    <name type="scientific">Tumidithrix elongata BACA0141</name>
    <dbReference type="NCBI Taxonomy" id="2716417"/>
    <lineage>
        <taxon>Bacteria</taxon>
        <taxon>Bacillati</taxon>
        <taxon>Cyanobacteriota</taxon>
        <taxon>Cyanophyceae</taxon>
        <taxon>Pseudanabaenales</taxon>
        <taxon>Pseudanabaenaceae</taxon>
        <taxon>Tumidithrix</taxon>
        <taxon>Tumidithrix elongata</taxon>
    </lineage>
</organism>